<dbReference type="InterPro" id="IPR010349">
    <property type="entry name" value="Asparaginase_II"/>
</dbReference>
<comment type="caution">
    <text evidence="1">The sequence shown here is derived from an EMBL/GenBank/DDBJ whole genome shotgun (WGS) entry which is preliminary data.</text>
</comment>
<sequence length="119" mass="12714">MGLGLMHDAYRTSPSFLGGTDRIETHLNKSYDVLAKPGSDGLWAAALPGKGLGLAVKVDSGNENAASLVALTLLEHMNILSIDSDPEIKRLLEWDLTTCNGKPAGTIDVTWTDDLLHTV</sequence>
<gene>
    <name evidence="1" type="ORF">GCM10011399_10200</name>
</gene>
<dbReference type="Proteomes" id="UP000598775">
    <property type="component" value="Unassembled WGS sequence"/>
</dbReference>
<protein>
    <submittedName>
        <fullName evidence="1">Uncharacterized protein</fullName>
    </submittedName>
</protein>
<evidence type="ECO:0000313" key="1">
    <source>
        <dbReference type="EMBL" id="GGF18501.1"/>
    </source>
</evidence>
<dbReference type="Pfam" id="PF06089">
    <property type="entry name" value="Asparaginase_II"/>
    <property type="match status" value="1"/>
</dbReference>
<accession>A0A917B338</accession>
<organism evidence="1 2">
    <name type="scientific">Subtercola lobariae</name>
    <dbReference type="NCBI Taxonomy" id="1588641"/>
    <lineage>
        <taxon>Bacteria</taxon>
        <taxon>Bacillati</taxon>
        <taxon>Actinomycetota</taxon>
        <taxon>Actinomycetes</taxon>
        <taxon>Micrococcales</taxon>
        <taxon>Microbacteriaceae</taxon>
        <taxon>Subtercola</taxon>
    </lineage>
</organism>
<evidence type="ECO:0000313" key="2">
    <source>
        <dbReference type="Proteomes" id="UP000598775"/>
    </source>
</evidence>
<dbReference type="AlphaFoldDB" id="A0A917B338"/>
<keyword evidence="2" id="KW-1185">Reference proteome</keyword>
<proteinExistence type="predicted"/>
<reference evidence="1 2" key="1">
    <citation type="journal article" date="2014" name="Int. J. Syst. Evol. Microbiol.">
        <title>Complete genome sequence of Corynebacterium casei LMG S-19264T (=DSM 44701T), isolated from a smear-ripened cheese.</title>
        <authorList>
            <consortium name="US DOE Joint Genome Institute (JGI-PGF)"/>
            <person name="Walter F."/>
            <person name="Albersmeier A."/>
            <person name="Kalinowski J."/>
            <person name="Ruckert C."/>
        </authorList>
    </citation>
    <scope>NUCLEOTIDE SEQUENCE [LARGE SCALE GENOMIC DNA]</scope>
    <source>
        <strain evidence="1 2">CGMCC 1.12976</strain>
    </source>
</reference>
<name>A0A917B338_9MICO</name>
<dbReference type="EMBL" id="BMGP01000002">
    <property type="protein sequence ID" value="GGF18501.1"/>
    <property type="molecule type" value="Genomic_DNA"/>
</dbReference>